<keyword evidence="10" id="KW-1185">Reference proteome</keyword>
<keyword evidence="9" id="KW-0966">Cell projection</keyword>
<dbReference type="NCBIfam" id="TIGR03500">
    <property type="entry name" value="FliO_TIGR"/>
    <property type="match status" value="1"/>
</dbReference>
<evidence type="ECO:0000256" key="4">
    <source>
        <dbReference type="ARBA" id="ARBA00023136"/>
    </source>
</evidence>
<dbReference type="Proteomes" id="UP000198505">
    <property type="component" value="Unassembled WGS sequence"/>
</dbReference>
<evidence type="ECO:0000256" key="3">
    <source>
        <dbReference type="ARBA" id="ARBA00022989"/>
    </source>
</evidence>
<dbReference type="InterPro" id="IPR022781">
    <property type="entry name" value="Flagellar_biosynth_FliO"/>
</dbReference>
<organism evidence="9 10">
    <name type="scientific">Vreelandella subterranea</name>
    <dbReference type="NCBI Taxonomy" id="416874"/>
    <lineage>
        <taxon>Bacteria</taxon>
        <taxon>Pseudomonadati</taxon>
        <taxon>Pseudomonadota</taxon>
        <taxon>Gammaproteobacteria</taxon>
        <taxon>Oceanospirillales</taxon>
        <taxon>Halomonadaceae</taxon>
        <taxon>Vreelandella</taxon>
    </lineage>
</organism>
<dbReference type="EMBL" id="FOGS01000005">
    <property type="protein sequence ID" value="SES01204.1"/>
    <property type="molecule type" value="Genomic_DNA"/>
</dbReference>
<protein>
    <recommendedName>
        <fullName evidence="7">Flagellar protein</fullName>
    </recommendedName>
</protein>
<dbReference type="RefSeq" id="WP_092827394.1">
    <property type="nucleotide sequence ID" value="NZ_FOGS01000005.1"/>
</dbReference>
<dbReference type="PANTHER" id="PTHR38766:SF1">
    <property type="entry name" value="FLAGELLAR PROTEIN FLIO"/>
    <property type="match status" value="1"/>
</dbReference>
<comment type="subcellular location">
    <subcellularLocation>
        <location evidence="7">Cell membrane</location>
    </subcellularLocation>
    <subcellularLocation>
        <location evidence="7">Bacterial flagellum basal body</location>
    </subcellularLocation>
</comment>
<evidence type="ECO:0000313" key="9">
    <source>
        <dbReference type="EMBL" id="SES01204.1"/>
    </source>
</evidence>
<keyword evidence="4 7" id="KW-0472">Membrane</keyword>
<dbReference type="GO" id="GO:0009425">
    <property type="term" value="C:bacterial-type flagellum basal body"/>
    <property type="evidence" value="ECO:0007669"/>
    <property type="project" value="UniProtKB-SubCell"/>
</dbReference>
<dbReference type="InterPro" id="IPR052205">
    <property type="entry name" value="FliO/MopB"/>
</dbReference>
<evidence type="ECO:0000256" key="6">
    <source>
        <dbReference type="ARBA" id="ARBA00037937"/>
    </source>
</evidence>
<keyword evidence="5 7" id="KW-0975">Bacterial flagellum</keyword>
<evidence type="ECO:0000313" key="10">
    <source>
        <dbReference type="Proteomes" id="UP000198505"/>
    </source>
</evidence>
<dbReference type="Pfam" id="PF04347">
    <property type="entry name" value="FliO"/>
    <property type="match status" value="1"/>
</dbReference>
<keyword evidence="9" id="KW-0282">Flagellum</keyword>
<feature type="region of interest" description="Disordered" evidence="8">
    <location>
        <begin position="129"/>
        <end position="150"/>
    </location>
</feature>
<keyword evidence="2 7" id="KW-0812">Transmembrane</keyword>
<evidence type="ECO:0000256" key="7">
    <source>
        <dbReference type="RuleBase" id="RU362064"/>
    </source>
</evidence>
<reference evidence="10" key="1">
    <citation type="submission" date="2016-10" db="EMBL/GenBank/DDBJ databases">
        <authorList>
            <person name="Varghese N."/>
            <person name="Submissions S."/>
        </authorList>
    </citation>
    <scope>NUCLEOTIDE SEQUENCE [LARGE SCALE GENOMIC DNA]</scope>
    <source>
        <strain evidence="10">CGMCC 1.6495</strain>
    </source>
</reference>
<dbReference type="STRING" id="416874.SAMN04487958_105246"/>
<dbReference type="PANTHER" id="PTHR38766">
    <property type="entry name" value="FLAGELLAR PROTEIN FLIO"/>
    <property type="match status" value="1"/>
</dbReference>
<feature type="compositionally biased region" description="Polar residues" evidence="8">
    <location>
        <begin position="130"/>
        <end position="144"/>
    </location>
</feature>
<evidence type="ECO:0000256" key="1">
    <source>
        <dbReference type="ARBA" id="ARBA00022475"/>
    </source>
</evidence>
<evidence type="ECO:0000256" key="2">
    <source>
        <dbReference type="ARBA" id="ARBA00022692"/>
    </source>
</evidence>
<dbReference type="GO" id="GO:0005886">
    <property type="term" value="C:plasma membrane"/>
    <property type="evidence" value="ECO:0007669"/>
    <property type="project" value="UniProtKB-SubCell"/>
</dbReference>
<feature type="transmembrane region" description="Helical" evidence="7">
    <location>
        <begin position="23"/>
        <end position="50"/>
    </location>
</feature>
<keyword evidence="9" id="KW-0969">Cilium</keyword>
<name>A0A1H9TW48_9GAMM</name>
<gene>
    <name evidence="9" type="ORF">SAMN04487958_105246</name>
</gene>
<evidence type="ECO:0000256" key="5">
    <source>
        <dbReference type="ARBA" id="ARBA00023143"/>
    </source>
</evidence>
<proteinExistence type="inferred from homology"/>
<dbReference type="AlphaFoldDB" id="A0A1H9TW48"/>
<sequence length="150" mass="15640">MSSETASTQDGALDALSSGGDSLIGMAMLGKTAAALALVIAIILLCTALLKRLGNTKRAGGQLHVVSSAAVGNRERVVIVQVEDTWLVLGVGNGRISKLHERPAPATPPVETPQTPSSFARRFSQALAHNVTQKRQGQTPSSTSETDRTP</sequence>
<accession>A0A1H9TW48</accession>
<dbReference type="GO" id="GO:0044781">
    <property type="term" value="P:bacterial-type flagellum organization"/>
    <property type="evidence" value="ECO:0007669"/>
    <property type="project" value="UniProtKB-UniRule"/>
</dbReference>
<comment type="similarity">
    <text evidence="6 7">Belongs to the FliO/MopB family.</text>
</comment>
<keyword evidence="3 7" id="KW-1133">Transmembrane helix</keyword>
<feature type="region of interest" description="Disordered" evidence="8">
    <location>
        <begin position="99"/>
        <end position="118"/>
    </location>
</feature>
<evidence type="ECO:0000256" key="8">
    <source>
        <dbReference type="SAM" id="MobiDB-lite"/>
    </source>
</evidence>
<keyword evidence="1 7" id="KW-1003">Cell membrane</keyword>